<dbReference type="AlphaFoldDB" id="A0A9Q8UWV0"/>
<feature type="region of interest" description="Disordered" evidence="1">
    <location>
        <begin position="118"/>
        <end position="193"/>
    </location>
</feature>
<proteinExistence type="predicted"/>
<dbReference type="GeneID" id="71994510"/>
<organism evidence="2 3">
    <name type="scientific">Passalora fulva</name>
    <name type="common">Tomato leaf mold</name>
    <name type="synonym">Cladosporium fulvum</name>
    <dbReference type="NCBI Taxonomy" id="5499"/>
    <lineage>
        <taxon>Eukaryota</taxon>
        <taxon>Fungi</taxon>
        <taxon>Dikarya</taxon>
        <taxon>Ascomycota</taxon>
        <taxon>Pezizomycotina</taxon>
        <taxon>Dothideomycetes</taxon>
        <taxon>Dothideomycetidae</taxon>
        <taxon>Mycosphaerellales</taxon>
        <taxon>Mycosphaerellaceae</taxon>
        <taxon>Fulvia</taxon>
    </lineage>
</organism>
<evidence type="ECO:0000313" key="3">
    <source>
        <dbReference type="Proteomes" id="UP000756132"/>
    </source>
</evidence>
<gene>
    <name evidence="2" type="ORF">CLAFUR5_14632</name>
</gene>
<dbReference type="Proteomes" id="UP000756132">
    <property type="component" value="Chromosome 14"/>
</dbReference>
<sequence>MTKLSSLHHDLFTALCAKLSSKERRVFQCAWVEPITCSNRLGLAKQLAISERLVDLAQYFNTNNRDAFAFSLVRLWGVILWPAHRWQGEAAGIPNEWVQDEAAWASVGEILARKSSQNMTYGKSGDKERTSHSGWVAKKRNHGQVTEDEDSNIPGVDDFEPGLSGLRLRQKSNSLDGGSSEDSQRIRSNNFGESTLNTFERGGSHKFGQQVRENVGEDFTDNAGEANWNKVDESTSVTFDANTPNTLSHGGPNAFDLGGSNTIHNGVSNAVRQGISDHPNQTITDVPALQHSGPEDSAPILGHDQLADTLTVLLGNSSSEPNSAPPINQSFDSYRITPRNNSTSSNSFTTPPRSLFSTSSWQSSNDTTPLFTPTSHSALSGRPMLQSPFTYVPTTTKQPFANGVTGTADGRLGHKTWVCTYQVISLKEVDSVDAAEHEDDN</sequence>
<name>A0A9Q8UWV0_PASFU</name>
<dbReference type="EMBL" id="CP090176">
    <property type="protein sequence ID" value="UJO25406.1"/>
    <property type="molecule type" value="Genomic_DNA"/>
</dbReference>
<evidence type="ECO:0000256" key="1">
    <source>
        <dbReference type="SAM" id="MobiDB-lite"/>
    </source>
</evidence>
<protein>
    <submittedName>
        <fullName evidence="2">Uncharacterized protein</fullName>
    </submittedName>
</protein>
<evidence type="ECO:0000313" key="2">
    <source>
        <dbReference type="EMBL" id="UJO25406.1"/>
    </source>
</evidence>
<dbReference type="KEGG" id="ffu:CLAFUR5_14632"/>
<dbReference type="RefSeq" id="XP_047769772.1">
    <property type="nucleotide sequence ID" value="XM_047913780.1"/>
</dbReference>
<reference evidence="2" key="2">
    <citation type="journal article" date="2022" name="Microb. Genom.">
        <title>A chromosome-scale genome assembly of the tomato pathogen Cladosporium fulvum reveals a compartmentalized genome architecture and the presence of a dispensable chromosome.</title>
        <authorList>
            <person name="Zaccaron A.Z."/>
            <person name="Chen L.H."/>
            <person name="Samaras A."/>
            <person name="Stergiopoulos I."/>
        </authorList>
    </citation>
    <scope>NUCLEOTIDE SEQUENCE</scope>
    <source>
        <strain evidence="2">Race5_Kim</strain>
    </source>
</reference>
<feature type="compositionally biased region" description="Low complexity" evidence="1">
    <location>
        <begin position="340"/>
        <end position="354"/>
    </location>
</feature>
<feature type="region of interest" description="Disordered" evidence="1">
    <location>
        <begin position="340"/>
        <end position="368"/>
    </location>
</feature>
<keyword evidence="3" id="KW-1185">Reference proteome</keyword>
<accession>A0A9Q8UWV0</accession>
<feature type="compositionally biased region" description="Polar residues" evidence="1">
    <location>
        <begin position="355"/>
        <end position="368"/>
    </location>
</feature>
<reference evidence="2" key="1">
    <citation type="submission" date="2021-12" db="EMBL/GenBank/DDBJ databases">
        <authorList>
            <person name="Zaccaron A."/>
            <person name="Stergiopoulos I."/>
        </authorList>
    </citation>
    <scope>NUCLEOTIDE SEQUENCE</scope>
    <source>
        <strain evidence="2">Race5_Kim</strain>
    </source>
</reference>
<feature type="compositionally biased region" description="Polar residues" evidence="1">
    <location>
        <begin position="171"/>
        <end position="193"/>
    </location>
</feature>